<dbReference type="GO" id="GO:0003735">
    <property type="term" value="F:structural constituent of ribosome"/>
    <property type="evidence" value="ECO:0007669"/>
    <property type="project" value="InterPro"/>
</dbReference>
<accession>A0A3G9GZR3</accession>
<dbReference type="CDD" id="cd05797">
    <property type="entry name" value="Ribosomal_L10"/>
    <property type="match status" value="1"/>
</dbReference>
<dbReference type="InterPro" id="IPR022973">
    <property type="entry name" value="Ribosomal_uL10_bac"/>
</dbReference>
<keyword evidence="5 9" id="KW-0689">Ribosomal protein</keyword>
<dbReference type="Gene3D" id="6.10.250.290">
    <property type="match status" value="1"/>
</dbReference>
<evidence type="ECO:0000256" key="3">
    <source>
        <dbReference type="ARBA" id="ARBA00022730"/>
    </source>
</evidence>
<comment type="similarity">
    <text evidence="2 9">Belongs to the universal ribosomal protein uL10 family.</text>
</comment>
<dbReference type="GO" id="GO:0070180">
    <property type="term" value="F:large ribosomal subunit rRNA binding"/>
    <property type="evidence" value="ECO:0007669"/>
    <property type="project" value="UniProtKB-UniRule"/>
</dbReference>
<dbReference type="Pfam" id="PF00466">
    <property type="entry name" value="Ribosomal_L10"/>
    <property type="match status" value="1"/>
</dbReference>
<keyword evidence="3 9" id="KW-0699">rRNA-binding</keyword>
<reference evidence="11" key="1">
    <citation type="journal article" date="2016" name="Microb. Resour. Syst. 32">
        <title>Core housekeeping proteins useful for identification and classification of mycobacteria.</title>
        <authorList>
            <person name="Mizuno T."/>
            <person name="Natori T."/>
            <person name="Kanazawa I."/>
            <person name="Eldesouky I."/>
            <person name="Fukunaga H."/>
            <person name="Ezaki T."/>
        </authorList>
    </citation>
    <scope>NUCLEOTIDE SEQUENCE</scope>
    <source>
        <strain evidence="11">JNBP_03801</strain>
    </source>
</reference>
<dbReference type="InterPro" id="IPR002363">
    <property type="entry name" value="Ribosomal_uL10_CS_bac"/>
</dbReference>
<dbReference type="HAMAP" id="MF_00362">
    <property type="entry name" value="Ribosomal_uL10"/>
    <property type="match status" value="1"/>
</dbReference>
<dbReference type="InterPro" id="IPR043141">
    <property type="entry name" value="Ribosomal_uL10-like_sf"/>
</dbReference>
<evidence type="ECO:0000256" key="4">
    <source>
        <dbReference type="ARBA" id="ARBA00022884"/>
    </source>
</evidence>
<evidence type="ECO:0000256" key="7">
    <source>
        <dbReference type="ARBA" id="ARBA00026025"/>
    </source>
</evidence>
<comment type="subunit">
    <text evidence="7 9">Part of the ribosomal stalk of the 50S ribosomal subunit. The N-terminus interacts with L11 and the large rRNA to form the base of the stalk. The C-terminus forms an elongated spine to which L12 dimers bind in a sequential fashion forming a multimeric L10(L12)X complex.</text>
</comment>
<evidence type="ECO:0000256" key="10">
    <source>
        <dbReference type="SAM" id="MobiDB-lite"/>
    </source>
</evidence>
<name>A0A3G9GZR3_9MYCO</name>
<dbReference type="PROSITE" id="PS01109">
    <property type="entry name" value="RIBOSOMAL_L10"/>
    <property type="match status" value="1"/>
</dbReference>
<dbReference type="GO" id="GO:0006412">
    <property type="term" value="P:translation"/>
    <property type="evidence" value="ECO:0007669"/>
    <property type="project" value="UniProtKB-UniRule"/>
</dbReference>
<keyword evidence="4 9" id="KW-0694">RNA-binding</keyword>
<comment type="function">
    <text evidence="1 9">Forms part of the ribosomal stalk, playing a central role in the interaction of the ribosome with GTP-bound translation factors.</text>
</comment>
<evidence type="ECO:0000256" key="9">
    <source>
        <dbReference type="HAMAP-Rule" id="MF_00362"/>
    </source>
</evidence>
<dbReference type="AlphaFoldDB" id="A0A3G9GZR3"/>
<keyword evidence="6 9" id="KW-0687">Ribonucleoprotein</keyword>
<dbReference type="FunFam" id="3.30.70.1730:FF:000003">
    <property type="entry name" value="50S ribosomal protein L10"/>
    <property type="match status" value="1"/>
</dbReference>
<feature type="region of interest" description="Disordered" evidence="10">
    <location>
        <begin position="170"/>
        <end position="207"/>
    </location>
</feature>
<dbReference type="Gene3D" id="3.30.70.1730">
    <property type="match status" value="1"/>
</dbReference>
<sequence length="207" mass="21155">MARADKATAVADIAEQFKDSTATLITEYRGLTVANLAELRRSLAGSATYTVAKNTLIKRAAADAGIEGLDELFAGPTAIAFVSGEPVDAAKAIKTFAKENKALVIKGGYMDGHPLSVSEVERIADLESREVLLAKLAGAMKGNLAKAAGLFAAPTSQMARLLAALQEKKPAEAAAPAPAAEAPAAEAPAAEAPAETAENAEVPAEAE</sequence>
<dbReference type="InterPro" id="IPR001790">
    <property type="entry name" value="Ribosomal_uL10"/>
</dbReference>
<evidence type="ECO:0000256" key="6">
    <source>
        <dbReference type="ARBA" id="ARBA00023274"/>
    </source>
</evidence>
<dbReference type="InterPro" id="IPR047865">
    <property type="entry name" value="Ribosomal_uL10_bac_type"/>
</dbReference>
<protein>
    <recommendedName>
        <fullName evidence="8 9">Large ribosomal subunit protein uL10</fullName>
    </recommendedName>
</protein>
<dbReference type="GO" id="GO:0015934">
    <property type="term" value="C:large ribosomal subunit"/>
    <property type="evidence" value="ECO:0007669"/>
    <property type="project" value="InterPro"/>
</dbReference>
<evidence type="ECO:0000256" key="8">
    <source>
        <dbReference type="ARBA" id="ARBA00035202"/>
    </source>
</evidence>
<evidence type="ECO:0000256" key="5">
    <source>
        <dbReference type="ARBA" id="ARBA00022980"/>
    </source>
</evidence>
<dbReference type="SUPFAM" id="SSF160369">
    <property type="entry name" value="Ribosomal protein L10-like"/>
    <property type="match status" value="1"/>
</dbReference>
<dbReference type="EMBL" id="LC080238">
    <property type="protein sequence ID" value="BBF96210.1"/>
    <property type="molecule type" value="Genomic_DNA"/>
</dbReference>
<proteinExistence type="inferred from homology"/>
<dbReference type="NCBIfam" id="NF000955">
    <property type="entry name" value="PRK00099.1-1"/>
    <property type="match status" value="1"/>
</dbReference>
<gene>
    <name evidence="9 11" type="primary">rplJ</name>
</gene>
<organism evidence="11">
    <name type="scientific">Mycobacterium interjectum</name>
    <dbReference type="NCBI Taxonomy" id="33895"/>
    <lineage>
        <taxon>Bacteria</taxon>
        <taxon>Bacillati</taxon>
        <taxon>Actinomycetota</taxon>
        <taxon>Actinomycetes</taxon>
        <taxon>Mycobacteriales</taxon>
        <taxon>Mycobacteriaceae</taxon>
        <taxon>Mycobacterium</taxon>
        <taxon>Mycobacterium simiae complex</taxon>
    </lineage>
</organism>
<evidence type="ECO:0000256" key="2">
    <source>
        <dbReference type="ARBA" id="ARBA00008889"/>
    </source>
</evidence>
<evidence type="ECO:0000256" key="1">
    <source>
        <dbReference type="ARBA" id="ARBA00002633"/>
    </source>
</evidence>
<feature type="compositionally biased region" description="Low complexity" evidence="10">
    <location>
        <begin position="172"/>
        <end position="207"/>
    </location>
</feature>
<evidence type="ECO:0000313" key="11">
    <source>
        <dbReference type="EMBL" id="BBF96210.1"/>
    </source>
</evidence>
<dbReference type="PANTHER" id="PTHR11560">
    <property type="entry name" value="39S RIBOSOMAL PROTEIN L10, MITOCHONDRIAL"/>
    <property type="match status" value="1"/>
</dbReference>